<feature type="transmembrane region" description="Helical" evidence="1">
    <location>
        <begin position="50"/>
        <end position="69"/>
    </location>
</feature>
<proteinExistence type="predicted"/>
<evidence type="ECO:0000256" key="1">
    <source>
        <dbReference type="SAM" id="Phobius"/>
    </source>
</evidence>
<sequence length="79" mass="8645">MVAIIKADGPVECGVGENSGGHVEQSIRNNVAVVNVSEALLSCEDYEVEMSMWIIALVSFPVFLFVPLPKIYPCFDNNK</sequence>
<dbReference type="Proteomes" id="UP000319801">
    <property type="component" value="Unassembled WGS sequence"/>
</dbReference>
<keyword evidence="3" id="KW-1185">Reference proteome</keyword>
<keyword evidence="1" id="KW-0812">Transmembrane</keyword>
<organism evidence="2 3">
    <name type="scientific">Bagarius yarrelli</name>
    <name type="common">Goonch</name>
    <name type="synonym">Bagrus yarrelli</name>
    <dbReference type="NCBI Taxonomy" id="175774"/>
    <lineage>
        <taxon>Eukaryota</taxon>
        <taxon>Metazoa</taxon>
        <taxon>Chordata</taxon>
        <taxon>Craniata</taxon>
        <taxon>Vertebrata</taxon>
        <taxon>Euteleostomi</taxon>
        <taxon>Actinopterygii</taxon>
        <taxon>Neopterygii</taxon>
        <taxon>Teleostei</taxon>
        <taxon>Ostariophysi</taxon>
        <taxon>Siluriformes</taxon>
        <taxon>Sisoridae</taxon>
        <taxon>Sisorinae</taxon>
        <taxon>Bagarius</taxon>
    </lineage>
</organism>
<evidence type="ECO:0000313" key="2">
    <source>
        <dbReference type="EMBL" id="TSM28178.1"/>
    </source>
</evidence>
<evidence type="ECO:0000313" key="3">
    <source>
        <dbReference type="Proteomes" id="UP000319801"/>
    </source>
</evidence>
<comment type="caution">
    <text evidence="2">The sequence shown here is derived from an EMBL/GenBank/DDBJ whole genome shotgun (WGS) entry which is preliminary data.</text>
</comment>
<keyword evidence="1" id="KW-0472">Membrane</keyword>
<dbReference type="AlphaFoldDB" id="A0A556U3D9"/>
<name>A0A556U3D9_BAGYA</name>
<gene>
    <name evidence="2" type="ORF">Baya_6960</name>
</gene>
<keyword evidence="1" id="KW-1133">Transmembrane helix</keyword>
<reference evidence="2 3" key="1">
    <citation type="journal article" date="2019" name="Genome Biol. Evol.">
        <title>Whole-Genome Sequencing of the Giant Devil Catfish, Bagarius yarrelli.</title>
        <authorList>
            <person name="Jiang W."/>
            <person name="Lv Y."/>
            <person name="Cheng L."/>
            <person name="Yang K."/>
            <person name="Chao B."/>
            <person name="Wang X."/>
            <person name="Li Y."/>
            <person name="Pan X."/>
            <person name="You X."/>
            <person name="Zhang Y."/>
            <person name="Yang J."/>
            <person name="Li J."/>
            <person name="Zhang X."/>
            <person name="Liu S."/>
            <person name="Sun C."/>
            <person name="Yang J."/>
            <person name="Shi Q."/>
        </authorList>
    </citation>
    <scope>NUCLEOTIDE SEQUENCE [LARGE SCALE GENOMIC DNA]</scope>
    <source>
        <strain evidence="2">JWS20170419001</strain>
        <tissue evidence="2">Muscle</tissue>
    </source>
</reference>
<protein>
    <submittedName>
        <fullName evidence="2">Uncharacterized protein</fullName>
    </submittedName>
</protein>
<accession>A0A556U3D9</accession>
<dbReference type="EMBL" id="VCAZ01000043">
    <property type="protein sequence ID" value="TSM28178.1"/>
    <property type="molecule type" value="Genomic_DNA"/>
</dbReference>